<protein>
    <submittedName>
        <fullName evidence="2">Hypothetical_protein</fullName>
    </submittedName>
</protein>
<reference evidence="2 3" key="2">
    <citation type="submission" date="2024-07" db="EMBL/GenBank/DDBJ databases">
        <authorList>
            <person name="Akdeniz Z."/>
        </authorList>
    </citation>
    <scope>NUCLEOTIDE SEQUENCE [LARGE SCALE GENOMIC DNA]</scope>
</reference>
<accession>A0AA86TX15</accession>
<name>A0AA86TX15_9EUKA</name>
<gene>
    <name evidence="1" type="ORF">HINF_LOCUS19694</name>
    <name evidence="2" type="ORF">HINF_LOCUS78748</name>
</gene>
<evidence type="ECO:0000313" key="2">
    <source>
        <dbReference type="EMBL" id="CAL6115716.1"/>
    </source>
</evidence>
<dbReference type="Proteomes" id="UP001642409">
    <property type="component" value="Unassembled WGS sequence"/>
</dbReference>
<organism evidence="1">
    <name type="scientific">Hexamita inflata</name>
    <dbReference type="NCBI Taxonomy" id="28002"/>
    <lineage>
        <taxon>Eukaryota</taxon>
        <taxon>Metamonada</taxon>
        <taxon>Diplomonadida</taxon>
        <taxon>Hexamitidae</taxon>
        <taxon>Hexamitinae</taxon>
        <taxon>Hexamita</taxon>
    </lineage>
</organism>
<evidence type="ECO:0000313" key="3">
    <source>
        <dbReference type="Proteomes" id="UP001642409"/>
    </source>
</evidence>
<comment type="caution">
    <text evidence="1">The sequence shown here is derived from an EMBL/GenBank/DDBJ whole genome shotgun (WGS) entry which is preliminary data.</text>
</comment>
<dbReference type="EMBL" id="CAXDID020000908">
    <property type="protein sequence ID" value="CAL6115716.1"/>
    <property type="molecule type" value="Genomic_DNA"/>
</dbReference>
<dbReference type="EMBL" id="CATOUU010000504">
    <property type="protein sequence ID" value="CAI9932049.1"/>
    <property type="molecule type" value="Genomic_DNA"/>
</dbReference>
<sequence>MVEQEFILPRTTILPKKKRQSYVLFTFNVFYIQFQKYAQSGADKSMIWRIINSCSESNSGIAKTLAAAWKNTAMLESYLQFTFILECLQNQTSAINIIFMNSCNNNYLCIVTCECECELQKM</sequence>
<reference evidence="1" key="1">
    <citation type="submission" date="2023-06" db="EMBL/GenBank/DDBJ databases">
        <authorList>
            <person name="Kurt Z."/>
        </authorList>
    </citation>
    <scope>NUCLEOTIDE SEQUENCE</scope>
</reference>
<keyword evidence="3" id="KW-1185">Reference proteome</keyword>
<dbReference type="AlphaFoldDB" id="A0AA86TX15"/>
<evidence type="ECO:0000313" key="1">
    <source>
        <dbReference type="EMBL" id="CAI9932049.1"/>
    </source>
</evidence>
<proteinExistence type="predicted"/>